<dbReference type="NCBIfam" id="TIGR00389">
    <property type="entry name" value="glyS_dimeric"/>
    <property type="match status" value="1"/>
</dbReference>
<gene>
    <name evidence="4" type="ORF">Harvfovirus63_4</name>
</gene>
<dbReference type="GO" id="GO:0005524">
    <property type="term" value="F:ATP binding"/>
    <property type="evidence" value="ECO:0007669"/>
    <property type="project" value="InterPro"/>
</dbReference>
<dbReference type="PANTHER" id="PTHR10745:SF0">
    <property type="entry name" value="GLYCINE--TRNA LIGASE"/>
    <property type="match status" value="1"/>
</dbReference>
<name>A0A3G5A6C8_9VIRU</name>
<dbReference type="EMBL" id="MK072305">
    <property type="protein sequence ID" value="AYV81801.1"/>
    <property type="molecule type" value="Genomic_DNA"/>
</dbReference>
<dbReference type="Gene3D" id="3.30.40.230">
    <property type="match status" value="1"/>
</dbReference>
<reference evidence="4" key="1">
    <citation type="submission" date="2018-10" db="EMBL/GenBank/DDBJ databases">
        <title>Hidden diversity of soil giant viruses.</title>
        <authorList>
            <person name="Schulz F."/>
            <person name="Alteio L."/>
            <person name="Goudeau D."/>
            <person name="Ryan E.M."/>
            <person name="Malmstrom R.R."/>
            <person name="Blanchard J."/>
            <person name="Woyke T."/>
        </authorList>
    </citation>
    <scope>NUCLEOTIDE SEQUENCE</scope>
    <source>
        <strain evidence="4">HAV1</strain>
    </source>
</reference>
<dbReference type="SUPFAM" id="SSF55681">
    <property type="entry name" value="Class II aaRS and biotin synthetases"/>
    <property type="match status" value="1"/>
</dbReference>
<dbReference type="Gene3D" id="3.40.50.800">
    <property type="entry name" value="Anticodon-binding domain"/>
    <property type="match status" value="1"/>
</dbReference>
<accession>A0A3G5A6C8</accession>
<organism evidence="4">
    <name type="scientific">Harvfovirus sp</name>
    <dbReference type="NCBI Taxonomy" id="2487768"/>
    <lineage>
        <taxon>Viruses</taxon>
        <taxon>Varidnaviria</taxon>
        <taxon>Bamfordvirae</taxon>
        <taxon>Nucleocytoviricota</taxon>
        <taxon>Megaviricetes</taxon>
        <taxon>Imitervirales</taxon>
        <taxon>Mimiviridae</taxon>
        <taxon>Klosneuvirinae</taxon>
    </lineage>
</organism>
<evidence type="ECO:0000313" key="4">
    <source>
        <dbReference type="EMBL" id="AYV81801.1"/>
    </source>
</evidence>
<dbReference type="Pfam" id="PF03129">
    <property type="entry name" value="HGTP_anticodon"/>
    <property type="match status" value="1"/>
</dbReference>
<keyword evidence="4" id="KW-0030">Aminoacyl-tRNA synthetase</keyword>
<dbReference type="PRINTS" id="PR01043">
    <property type="entry name" value="TRNASYNTHGLY"/>
</dbReference>
<dbReference type="PANTHER" id="PTHR10745">
    <property type="entry name" value="GLYCYL-TRNA SYNTHETASE/DNA POLYMERASE SUBUNIT GAMMA-2"/>
    <property type="match status" value="1"/>
</dbReference>
<dbReference type="InterPro" id="IPR004154">
    <property type="entry name" value="Anticodon-bd"/>
</dbReference>
<dbReference type="SUPFAM" id="SSF52954">
    <property type="entry name" value="Class II aaRS ABD-related"/>
    <property type="match status" value="1"/>
</dbReference>
<dbReference type="NCBIfam" id="NF003211">
    <property type="entry name" value="PRK04173.1"/>
    <property type="match status" value="1"/>
</dbReference>
<proteinExistence type="predicted"/>
<dbReference type="InterPro" id="IPR027031">
    <property type="entry name" value="Gly-tRNA_synthase/POLG2"/>
</dbReference>
<feature type="domain" description="Aminoacyl-transfer RNA synthetases class-II family profile" evidence="3">
    <location>
        <begin position="42"/>
        <end position="433"/>
    </location>
</feature>
<evidence type="ECO:0000256" key="1">
    <source>
        <dbReference type="ARBA" id="ARBA00012829"/>
    </source>
</evidence>
<dbReference type="PROSITE" id="PS50862">
    <property type="entry name" value="AA_TRNA_LIGASE_II"/>
    <property type="match status" value="1"/>
</dbReference>
<evidence type="ECO:0000256" key="2">
    <source>
        <dbReference type="ARBA" id="ARBA00030057"/>
    </source>
</evidence>
<keyword evidence="4" id="KW-0436">Ligase</keyword>
<dbReference type="InterPro" id="IPR045864">
    <property type="entry name" value="aa-tRNA-synth_II/BPL/LPL"/>
</dbReference>
<protein>
    <recommendedName>
        <fullName evidence="1">glycine--tRNA ligase</fullName>
        <ecNumber evidence="1">6.1.1.14</ecNumber>
    </recommendedName>
    <alternativeName>
        <fullName evidence="2">Diadenosine tetraphosphate synthetase</fullName>
    </alternativeName>
</protein>
<dbReference type="EC" id="6.1.1.14" evidence="1"/>
<evidence type="ECO:0000259" key="3">
    <source>
        <dbReference type="PROSITE" id="PS50862"/>
    </source>
</evidence>
<dbReference type="InterPro" id="IPR002315">
    <property type="entry name" value="tRNA-synt_gly"/>
</dbReference>
<dbReference type="InterPro" id="IPR036621">
    <property type="entry name" value="Anticodon-bd_dom_sf"/>
</dbReference>
<dbReference type="InterPro" id="IPR006195">
    <property type="entry name" value="aa-tRNA-synth_II"/>
</dbReference>
<dbReference type="Gene3D" id="3.30.930.10">
    <property type="entry name" value="Bira Bifunctional Protein, Domain 2"/>
    <property type="match status" value="1"/>
</dbReference>
<sequence>MSLLQVRDAIEVKNFLGRMQIISGSFALYEGAAGFEDFGVNGFPIKKSVIEAWRYIMVDSDIFEVETPQITPYEVLKASGHADRFFDYVIYDEDKKCHRADHLVKQHVTDMGVLVNVDDMGAEALEAYIKRHKLVPLADDAKITTKSLSLKVEEDFLRPELAQGIFVNMKQYLDYFARELPFGIAQTGKSFRREVNPQPFIRLREFSQAEIEFFFCPSETNHKLYDSVKSVTIPILTAKNQEMGCDVTCIEIGVGVDSGIICNEIMGYFLGKIFELALYIGLDPDAIRFRQHLPNEMAHYAIQCWDLECLVFGSWLECVGCAHRGAHDLTAHNIKDAFLMKGTYTTKIEKSFNVKEMNRVGLNHVEIFKAEKELKKSVEELVEEFQIPESCVRLKEVKIWNTYIPNVIEPSVGIDRLCYAMLVHNLFVRAESPSRMVLRLRRCVARYDYAVFPLSNDSELIGIVMEIISALKNKRLKCFTDLSSVNIGKRYIRADELGVAHSITVDFLSLKDGKVTVRDRDSMEQVRIAIGAVKEYT</sequence>
<dbReference type="GO" id="GO:0004820">
    <property type="term" value="F:glycine-tRNA ligase activity"/>
    <property type="evidence" value="ECO:0007669"/>
    <property type="project" value="UniProtKB-EC"/>
</dbReference>